<evidence type="ECO:0000313" key="2">
    <source>
        <dbReference type="Proteomes" id="UP000020681"/>
    </source>
</evidence>
<accession>A0ABP3AAY7</accession>
<name>A0ABP3AAY7_MYCUL</name>
<proteinExistence type="predicted"/>
<evidence type="ECO:0000313" key="1">
    <source>
        <dbReference type="EMBL" id="EUA86880.1"/>
    </source>
</evidence>
<reference evidence="1 2" key="1">
    <citation type="submission" date="2014-01" db="EMBL/GenBank/DDBJ databases">
        <authorList>
            <person name="Dobos K."/>
            <person name="Lenaerts A."/>
            <person name="Ordway D."/>
            <person name="DeGroote M.A."/>
            <person name="Parker T."/>
            <person name="Sizemore C."/>
            <person name="Tallon L.J."/>
            <person name="Sadzewicz L.K."/>
            <person name="Sengamalay N."/>
            <person name="Fraser C.M."/>
            <person name="Hine E."/>
            <person name="Shefchek K.A."/>
            <person name="Das S.P."/>
            <person name="Tettelin H."/>
        </authorList>
    </citation>
    <scope>NUCLEOTIDE SEQUENCE [LARGE SCALE GENOMIC DNA]</scope>
    <source>
        <strain evidence="1 2">Harvey</strain>
    </source>
</reference>
<sequence length="58" mass="6271">MGSEIRAFGQYKVAKLPVGKIDRRDTNCAGISPESRASTGGEEAFHDVLTIECNGQRC</sequence>
<keyword evidence="2" id="KW-1185">Reference proteome</keyword>
<dbReference type="Proteomes" id="UP000020681">
    <property type="component" value="Unassembled WGS sequence"/>
</dbReference>
<comment type="caution">
    <text evidence="1">The sequence shown here is derived from an EMBL/GenBank/DDBJ whole genome shotgun (WGS) entry which is preliminary data.</text>
</comment>
<protein>
    <submittedName>
        <fullName evidence="1">Uncharacterized protein</fullName>
    </submittedName>
</protein>
<gene>
    <name evidence="1" type="ORF">I551_6619</name>
</gene>
<dbReference type="EMBL" id="JAOL01000167">
    <property type="protein sequence ID" value="EUA86880.1"/>
    <property type="molecule type" value="Genomic_DNA"/>
</dbReference>
<organism evidence="1 2">
    <name type="scientific">Mycobacterium ulcerans str. Harvey</name>
    <dbReference type="NCBI Taxonomy" id="1299332"/>
    <lineage>
        <taxon>Bacteria</taxon>
        <taxon>Bacillati</taxon>
        <taxon>Actinomycetota</taxon>
        <taxon>Actinomycetes</taxon>
        <taxon>Mycobacteriales</taxon>
        <taxon>Mycobacteriaceae</taxon>
        <taxon>Mycobacterium</taxon>
        <taxon>Mycobacterium ulcerans group</taxon>
    </lineage>
</organism>